<sequence>MNVTQRPVTAPVTFRHPAPQAPRTRIWPAFIPFAGCPFRCVYCAQNEITGQRTEQFETVYDNLARGLNNALKKSTNSLELAFYGGTFTALPEEWIARFLALARTFRDRGLITRVRCSTRPDAVTPELLARLRSMGLDMVELGIQSFDDTALAATGRGYSGDTARRACDNVLASGLSLGVQLMPGLPGHTADAFAADIRTACALAPEAARLYPCVVLAHTPLAARWKRGDYTPWTLDRTIDALAPALLDLWAANIHIIRIGLAPEQDMQDAILDGPWHPAMGQLARSRALFLHISRRIAELNHAPTHLVCPRRFQSDLLGHANSMRDAYAHIGLPADAITFEDTNTFTLR</sequence>
<dbReference type="SMART" id="SM00729">
    <property type="entry name" value="Elp3"/>
    <property type="match status" value="1"/>
</dbReference>
<dbReference type="InterPro" id="IPR051198">
    <property type="entry name" value="BchE-like"/>
</dbReference>
<keyword evidence="7" id="KW-0808">Transferase</keyword>
<evidence type="ECO:0000256" key="3">
    <source>
        <dbReference type="ARBA" id="ARBA00022723"/>
    </source>
</evidence>
<protein>
    <submittedName>
        <fullName evidence="7">Histone acetyltransferase (RNA polymerase elongator complex component)</fullName>
    </submittedName>
</protein>
<dbReference type="AlphaFoldDB" id="A0A846QNP9"/>
<dbReference type="SFLD" id="SFLDG01086">
    <property type="entry name" value="elongater_protein-like"/>
    <property type="match status" value="1"/>
</dbReference>
<evidence type="ECO:0000256" key="1">
    <source>
        <dbReference type="ARBA" id="ARBA00001966"/>
    </source>
</evidence>
<dbReference type="GO" id="GO:0046872">
    <property type="term" value="F:metal ion binding"/>
    <property type="evidence" value="ECO:0007669"/>
    <property type="project" value="UniProtKB-KW"/>
</dbReference>
<evidence type="ECO:0000256" key="2">
    <source>
        <dbReference type="ARBA" id="ARBA00022691"/>
    </source>
</evidence>
<dbReference type="SUPFAM" id="SSF102114">
    <property type="entry name" value="Radical SAM enzymes"/>
    <property type="match status" value="1"/>
</dbReference>
<dbReference type="RefSeq" id="WP_167941187.1">
    <property type="nucleotide sequence ID" value="NZ_JAATJA010000002.1"/>
</dbReference>
<dbReference type="Gene3D" id="3.80.30.20">
    <property type="entry name" value="tm_1862 like domain"/>
    <property type="match status" value="1"/>
</dbReference>
<evidence type="ECO:0000313" key="8">
    <source>
        <dbReference type="Proteomes" id="UP000580856"/>
    </source>
</evidence>
<keyword evidence="2" id="KW-0949">S-adenosyl-L-methionine</keyword>
<dbReference type="GO" id="GO:0051536">
    <property type="term" value="F:iron-sulfur cluster binding"/>
    <property type="evidence" value="ECO:0007669"/>
    <property type="project" value="UniProtKB-KW"/>
</dbReference>
<keyword evidence="3" id="KW-0479">Metal-binding</keyword>
<keyword evidence="8" id="KW-1185">Reference proteome</keyword>
<dbReference type="Pfam" id="PF16199">
    <property type="entry name" value="Radical_SAM_C"/>
    <property type="match status" value="1"/>
</dbReference>
<dbReference type="InterPro" id="IPR006638">
    <property type="entry name" value="Elp3/MiaA/NifB-like_rSAM"/>
</dbReference>
<dbReference type="InterPro" id="IPR023404">
    <property type="entry name" value="rSAM_horseshoe"/>
</dbReference>
<evidence type="ECO:0000313" key="7">
    <source>
        <dbReference type="EMBL" id="NJB68092.1"/>
    </source>
</evidence>
<comment type="cofactor">
    <cofactor evidence="1">
        <name>[4Fe-4S] cluster</name>
        <dbReference type="ChEBI" id="CHEBI:49883"/>
    </cofactor>
</comment>
<dbReference type="SFLD" id="SFLDG01082">
    <property type="entry name" value="B12-binding_domain_containing"/>
    <property type="match status" value="1"/>
</dbReference>
<keyword evidence="5" id="KW-0411">Iron-sulfur</keyword>
<proteinExistence type="predicted"/>
<dbReference type="GO" id="GO:0016740">
    <property type="term" value="F:transferase activity"/>
    <property type="evidence" value="ECO:0007669"/>
    <property type="project" value="UniProtKB-KW"/>
</dbReference>
<organism evidence="7 8">
    <name type="scientific">Desulfobaculum xiamenense</name>
    <dbReference type="NCBI Taxonomy" id="995050"/>
    <lineage>
        <taxon>Bacteria</taxon>
        <taxon>Pseudomonadati</taxon>
        <taxon>Thermodesulfobacteriota</taxon>
        <taxon>Desulfovibrionia</taxon>
        <taxon>Desulfovibrionales</taxon>
        <taxon>Desulfovibrionaceae</taxon>
        <taxon>Desulfobaculum</taxon>
    </lineage>
</organism>
<evidence type="ECO:0000256" key="5">
    <source>
        <dbReference type="ARBA" id="ARBA00023014"/>
    </source>
</evidence>
<dbReference type="InterPro" id="IPR058240">
    <property type="entry name" value="rSAM_sf"/>
</dbReference>
<dbReference type="Pfam" id="PF04055">
    <property type="entry name" value="Radical_SAM"/>
    <property type="match status" value="1"/>
</dbReference>
<dbReference type="PANTHER" id="PTHR43409">
    <property type="entry name" value="ANAEROBIC MAGNESIUM-PROTOPORPHYRIN IX MONOMETHYL ESTER CYCLASE-RELATED"/>
    <property type="match status" value="1"/>
</dbReference>
<name>A0A846QNP9_9BACT</name>
<dbReference type="PROSITE" id="PS51918">
    <property type="entry name" value="RADICAL_SAM"/>
    <property type="match status" value="1"/>
</dbReference>
<evidence type="ECO:0000256" key="4">
    <source>
        <dbReference type="ARBA" id="ARBA00023004"/>
    </source>
</evidence>
<dbReference type="InterPro" id="IPR007197">
    <property type="entry name" value="rSAM"/>
</dbReference>
<reference evidence="7 8" key="1">
    <citation type="submission" date="2020-03" db="EMBL/GenBank/DDBJ databases">
        <title>Genomic Encyclopedia of Type Strains, Phase IV (KMG-IV): sequencing the most valuable type-strain genomes for metagenomic binning, comparative biology and taxonomic classification.</title>
        <authorList>
            <person name="Goeker M."/>
        </authorList>
    </citation>
    <scope>NUCLEOTIDE SEQUENCE [LARGE SCALE GENOMIC DNA]</scope>
    <source>
        <strain evidence="7 8">DSM 24233</strain>
    </source>
</reference>
<gene>
    <name evidence="7" type="ORF">GGQ74_001765</name>
</gene>
<dbReference type="EMBL" id="JAATJA010000002">
    <property type="protein sequence ID" value="NJB68092.1"/>
    <property type="molecule type" value="Genomic_DNA"/>
</dbReference>
<dbReference type="InterPro" id="IPR032432">
    <property type="entry name" value="Radical_SAM_C"/>
</dbReference>
<dbReference type="Proteomes" id="UP000580856">
    <property type="component" value="Unassembled WGS sequence"/>
</dbReference>
<feature type="domain" description="Radical SAM core" evidence="6">
    <location>
        <begin position="20"/>
        <end position="253"/>
    </location>
</feature>
<keyword evidence="4" id="KW-0408">Iron</keyword>
<evidence type="ECO:0000259" key="6">
    <source>
        <dbReference type="PROSITE" id="PS51918"/>
    </source>
</evidence>
<accession>A0A846QNP9</accession>
<dbReference type="CDD" id="cd01335">
    <property type="entry name" value="Radical_SAM"/>
    <property type="match status" value="1"/>
</dbReference>
<comment type="caution">
    <text evidence="7">The sequence shown here is derived from an EMBL/GenBank/DDBJ whole genome shotgun (WGS) entry which is preliminary data.</text>
</comment>
<dbReference type="SFLD" id="SFLDS00029">
    <property type="entry name" value="Radical_SAM"/>
    <property type="match status" value="1"/>
</dbReference>